<gene>
    <name evidence="4" type="ORF">SAMN05216550_10358</name>
</gene>
<comment type="catalytic activity">
    <reaction evidence="2">
        <text>2 GTP = 3',3'-c-di-GMP + 2 diphosphate</text>
        <dbReference type="Rhea" id="RHEA:24898"/>
        <dbReference type="ChEBI" id="CHEBI:33019"/>
        <dbReference type="ChEBI" id="CHEBI:37565"/>
        <dbReference type="ChEBI" id="CHEBI:58805"/>
        <dbReference type="EC" id="2.7.7.65"/>
    </reaction>
</comment>
<dbReference type="Proteomes" id="UP000183529">
    <property type="component" value="Unassembled WGS sequence"/>
</dbReference>
<dbReference type="SMART" id="SM00267">
    <property type="entry name" value="GGDEF"/>
    <property type="match status" value="1"/>
</dbReference>
<evidence type="ECO:0000313" key="4">
    <source>
        <dbReference type="EMBL" id="SEJ17843.1"/>
    </source>
</evidence>
<dbReference type="InterPro" id="IPR007435">
    <property type="entry name" value="DUF484"/>
</dbReference>
<evidence type="ECO:0000259" key="3">
    <source>
        <dbReference type="PROSITE" id="PS50887"/>
    </source>
</evidence>
<dbReference type="SUPFAM" id="SSF55781">
    <property type="entry name" value="GAF domain-like"/>
    <property type="match status" value="1"/>
</dbReference>
<dbReference type="SUPFAM" id="SSF55073">
    <property type="entry name" value="Nucleotide cyclase"/>
    <property type="match status" value="1"/>
</dbReference>
<protein>
    <recommendedName>
        <fullName evidence="1">diguanylate cyclase</fullName>
        <ecNumber evidence="1">2.7.7.65</ecNumber>
    </recommendedName>
</protein>
<dbReference type="GO" id="GO:0052621">
    <property type="term" value="F:diguanylate cyclase activity"/>
    <property type="evidence" value="ECO:0007669"/>
    <property type="project" value="UniProtKB-EC"/>
</dbReference>
<dbReference type="InterPro" id="IPR029787">
    <property type="entry name" value="Nucleotide_cyclase"/>
</dbReference>
<dbReference type="EMBL" id="FNZM01000003">
    <property type="protein sequence ID" value="SEJ17843.1"/>
    <property type="molecule type" value="Genomic_DNA"/>
</dbReference>
<reference evidence="4 5" key="1">
    <citation type="submission" date="2016-10" db="EMBL/GenBank/DDBJ databases">
        <authorList>
            <person name="Varghese N."/>
            <person name="Submissions S."/>
        </authorList>
    </citation>
    <scope>NUCLEOTIDE SEQUENCE [LARGE SCALE GENOMIC DNA]</scope>
    <source>
        <strain evidence="4 5">LMG 22274</strain>
    </source>
</reference>
<dbReference type="Pfam" id="PF04340">
    <property type="entry name" value="DUF484"/>
    <property type="match status" value="1"/>
</dbReference>
<dbReference type="InterPro" id="IPR050469">
    <property type="entry name" value="Diguanylate_Cyclase"/>
</dbReference>
<dbReference type="PANTHER" id="PTHR45138">
    <property type="entry name" value="REGULATORY COMPONENTS OF SENSORY TRANSDUCTION SYSTEM"/>
    <property type="match status" value="1"/>
</dbReference>
<dbReference type="RefSeq" id="WP_074982163.1">
    <property type="nucleotide sequence ID" value="NZ_CADFGN010000001.1"/>
</dbReference>
<dbReference type="Gene3D" id="3.30.70.270">
    <property type="match status" value="1"/>
</dbReference>
<comment type="caution">
    <text evidence="4">The sequence shown here is derived from an EMBL/GenBank/DDBJ whole genome shotgun (WGS) entry which is preliminary data.</text>
</comment>
<evidence type="ECO:0000313" key="5">
    <source>
        <dbReference type="Proteomes" id="UP000183529"/>
    </source>
</evidence>
<dbReference type="PANTHER" id="PTHR45138:SF9">
    <property type="entry name" value="DIGUANYLATE CYCLASE DGCM-RELATED"/>
    <property type="match status" value="1"/>
</dbReference>
<dbReference type="PROSITE" id="PS50887">
    <property type="entry name" value="GGDEF"/>
    <property type="match status" value="1"/>
</dbReference>
<dbReference type="GO" id="GO:0005886">
    <property type="term" value="C:plasma membrane"/>
    <property type="evidence" value="ECO:0007669"/>
    <property type="project" value="TreeGrafter"/>
</dbReference>
<dbReference type="CDD" id="cd01949">
    <property type="entry name" value="GGDEF"/>
    <property type="match status" value="1"/>
</dbReference>
<evidence type="ECO:0000256" key="1">
    <source>
        <dbReference type="ARBA" id="ARBA00012528"/>
    </source>
</evidence>
<dbReference type="EC" id="2.7.7.65" evidence="1"/>
<dbReference type="InterPro" id="IPR000160">
    <property type="entry name" value="GGDEF_dom"/>
</dbReference>
<dbReference type="FunFam" id="3.30.70.270:FF:000001">
    <property type="entry name" value="Diguanylate cyclase domain protein"/>
    <property type="match status" value="1"/>
</dbReference>
<dbReference type="AlphaFoldDB" id="A0AAQ1GCM9"/>
<evidence type="ECO:0000256" key="2">
    <source>
        <dbReference type="ARBA" id="ARBA00034247"/>
    </source>
</evidence>
<dbReference type="NCBIfam" id="TIGR00254">
    <property type="entry name" value="GGDEF"/>
    <property type="match status" value="1"/>
</dbReference>
<dbReference type="InterPro" id="IPR029016">
    <property type="entry name" value="GAF-like_dom_sf"/>
</dbReference>
<dbReference type="InterPro" id="IPR043128">
    <property type="entry name" value="Rev_trsase/Diguanyl_cyclase"/>
</dbReference>
<accession>A0AAQ1GCM9</accession>
<name>A0AAQ1GCM9_9BURK</name>
<dbReference type="GO" id="GO:0043709">
    <property type="term" value="P:cell adhesion involved in single-species biofilm formation"/>
    <property type="evidence" value="ECO:0007669"/>
    <property type="project" value="TreeGrafter"/>
</dbReference>
<dbReference type="Gene3D" id="3.30.450.40">
    <property type="match status" value="1"/>
</dbReference>
<dbReference type="GO" id="GO:1902201">
    <property type="term" value="P:negative regulation of bacterial-type flagellum-dependent cell motility"/>
    <property type="evidence" value="ECO:0007669"/>
    <property type="project" value="TreeGrafter"/>
</dbReference>
<dbReference type="Pfam" id="PF00990">
    <property type="entry name" value="GGDEF"/>
    <property type="match status" value="1"/>
</dbReference>
<proteinExistence type="predicted"/>
<feature type="domain" description="GGDEF" evidence="3">
    <location>
        <begin position="227"/>
        <end position="375"/>
    </location>
</feature>
<sequence length="377" mass="41040">MTDSATPAASDLATLIETVQRNERTLRSFQSVELQLIGARDWSTFLDGVLVRLRTVFALASVSLWVDEREPLLRELLEIDAPHEAAAACLKAGRGHGAALARLCGAQAALAHCWLGPASELDAATRDTFIDARAHKGSAIVLPLCAHDAVLGYLCLASGDPHRYEASMATDLLERFANVAALSLDNVAHREHLRLIGITDRLTGLSNRHYFDERLHHDVYRAAHHAEPISCLFIDIDHFKQINDAHGHTVGDQALAAIGVALRQHVRVGDTISRYGGEEFVALLQCDMPDALNVAERIRRAVQSIVVHSEDGACLELSVSIGVSAYRAHRAHRADSAATNRDDAASIAQTLLDAADRAMYQAKLEGRNRVSTLDMHA</sequence>
<organism evidence="4 5">
    <name type="scientific">Paraburkholderia tropica</name>
    <dbReference type="NCBI Taxonomy" id="92647"/>
    <lineage>
        <taxon>Bacteria</taxon>
        <taxon>Pseudomonadati</taxon>
        <taxon>Pseudomonadota</taxon>
        <taxon>Betaproteobacteria</taxon>
        <taxon>Burkholderiales</taxon>
        <taxon>Burkholderiaceae</taxon>
        <taxon>Paraburkholderia</taxon>
    </lineage>
</organism>